<sequence length="201" mass="23142">MSGHSRSSRIHSTTRFQGSRSSPESNRFQNFSHCLKSSACVVFFHRRRIRACVWKLRLRLIRKPEIIADAFLIVGHGGGLAKPLVTEAEGQRFSFSIGDDDLTSKRCHVQAILAVVLNFDKTGRLIKYDRSCKKEPKTCLLSFRVNLSESREVVEVLRDKKGKRLRFISEVEEKDGKLWIGLVLMPFLAFFVFMICCFLHY</sequence>
<name>A0AAU9T8W6_THLAR</name>
<evidence type="ECO:0000313" key="3">
    <source>
        <dbReference type="EMBL" id="CAH2079090.1"/>
    </source>
</evidence>
<dbReference type="AlphaFoldDB" id="A0AAU9T8W6"/>
<organism evidence="3 4">
    <name type="scientific">Thlaspi arvense</name>
    <name type="common">Field penny-cress</name>
    <dbReference type="NCBI Taxonomy" id="13288"/>
    <lineage>
        <taxon>Eukaryota</taxon>
        <taxon>Viridiplantae</taxon>
        <taxon>Streptophyta</taxon>
        <taxon>Embryophyta</taxon>
        <taxon>Tracheophyta</taxon>
        <taxon>Spermatophyta</taxon>
        <taxon>Magnoliopsida</taxon>
        <taxon>eudicotyledons</taxon>
        <taxon>Gunneridae</taxon>
        <taxon>Pentapetalae</taxon>
        <taxon>rosids</taxon>
        <taxon>malvids</taxon>
        <taxon>Brassicales</taxon>
        <taxon>Brassicaceae</taxon>
        <taxon>Thlaspideae</taxon>
        <taxon>Thlaspi</taxon>
    </lineage>
</organism>
<feature type="compositionally biased region" description="Polar residues" evidence="1">
    <location>
        <begin position="16"/>
        <end position="25"/>
    </location>
</feature>
<evidence type="ECO:0000313" key="4">
    <source>
        <dbReference type="Proteomes" id="UP000836841"/>
    </source>
</evidence>
<accession>A0AAU9T8W6</accession>
<dbReference type="Proteomes" id="UP000836841">
    <property type="component" value="Chromosome 7"/>
</dbReference>
<dbReference type="InterPro" id="IPR011042">
    <property type="entry name" value="6-blade_b-propeller_TolB-like"/>
</dbReference>
<dbReference type="Gene3D" id="2.120.10.30">
    <property type="entry name" value="TolB, C-terminal domain"/>
    <property type="match status" value="1"/>
</dbReference>
<protein>
    <submittedName>
        <fullName evidence="3">Uncharacterized protein</fullName>
    </submittedName>
</protein>
<proteinExistence type="predicted"/>
<reference evidence="3 4" key="1">
    <citation type="submission" date="2022-03" db="EMBL/GenBank/DDBJ databases">
        <authorList>
            <person name="Nunn A."/>
            <person name="Chopra R."/>
            <person name="Nunn A."/>
            <person name="Contreras Garrido A."/>
        </authorList>
    </citation>
    <scope>NUCLEOTIDE SEQUENCE [LARGE SCALE GENOMIC DNA]</scope>
</reference>
<feature type="region of interest" description="Disordered" evidence="1">
    <location>
        <begin position="1"/>
        <end position="25"/>
    </location>
</feature>
<keyword evidence="2" id="KW-0472">Membrane</keyword>
<gene>
    <name evidence="3" type="ORF">TAV2_LOCUS23968</name>
</gene>
<dbReference type="EMBL" id="OU466863">
    <property type="protein sequence ID" value="CAH2079090.1"/>
    <property type="molecule type" value="Genomic_DNA"/>
</dbReference>
<feature type="transmembrane region" description="Helical" evidence="2">
    <location>
        <begin position="178"/>
        <end position="199"/>
    </location>
</feature>
<keyword evidence="2" id="KW-1133">Transmembrane helix</keyword>
<evidence type="ECO:0000256" key="2">
    <source>
        <dbReference type="SAM" id="Phobius"/>
    </source>
</evidence>
<keyword evidence="4" id="KW-1185">Reference proteome</keyword>
<keyword evidence="2" id="KW-0812">Transmembrane</keyword>
<feature type="compositionally biased region" description="Low complexity" evidence="1">
    <location>
        <begin position="1"/>
        <end position="15"/>
    </location>
</feature>
<evidence type="ECO:0000256" key="1">
    <source>
        <dbReference type="SAM" id="MobiDB-lite"/>
    </source>
</evidence>